<organism evidence="3 4">
    <name type="scientific">Aspergillus fumigatus (strain CBS 144.89 / FGSC A1163 / CEA10)</name>
    <name type="common">Neosartorya fumigata</name>
    <dbReference type="NCBI Taxonomy" id="451804"/>
    <lineage>
        <taxon>Eukaryota</taxon>
        <taxon>Fungi</taxon>
        <taxon>Dikarya</taxon>
        <taxon>Ascomycota</taxon>
        <taxon>Pezizomycotina</taxon>
        <taxon>Eurotiomycetes</taxon>
        <taxon>Eurotiomycetidae</taxon>
        <taxon>Eurotiales</taxon>
        <taxon>Aspergillaceae</taxon>
        <taxon>Aspergillus</taxon>
        <taxon>Aspergillus subgen. Fumigati</taxon>
    </lineage>
</organism>
<evidence type="ECO:0008006" key="5">
    <source>
        <dbReference type="Google" id="ProtNLM"/>
    </source>
</evidence>
<accession>B0XP69</accession>
<sequence>MLSSRSVPAMSKQYFPATAPVVALDERGKAIACLRREMDQIHRAPYAHFLTIMLLALMQIADSDPKDYGRQHLSGARALINRMLRDVSMSTTTNESVFRLCLGLYLYWDMCSSFLVEPAEPEGLNSFDISLAVLRMGDWHHPMYATCSRLLLIIANVGRYCRQVYDMPQSRNHVQEAMLEALLSTWTADSPDSDLRHLYEAFRNHGLVFLHQSRAHAQRRCPMNPSVTEEQGSLILRYAEATVRHLLRIPASSYTLNFQSLSLLIAGSELTKSDHILRDEVRGRLRVIYSFNRLPANLMALQFLEELWDARDSGNPSFWLSYMMQKDWRLLLV</sequence>
<dbReference type="VEuPathDB" id="FungiDB:AFUB_016290"/>
<evidence type="ECO:0000256" key="1">
    <source>
        <dbReference type="ARBA" id="ARBA00004123"/>
    </source>
</evidence>
<name>B0XP69_ASPFC</name>
<dbReference type="PANTHER" id="PTHR37534:SF11">
    <property type="entry name" value="ZN(II)2CYS6 TRANSCRIPTION FACTOR (EUROFUNG)"/>
    <property type="match status" value="1"/>
</dbReference>
<proteinExistence type="predicted"/>
<reference evidence="3 4" key="1">
    <citation type="journal article" date="2008" name="PLoS Genet.">
        <title>Genomic islands in the pathogenic filamentous fungus Aspergillus fumigatus.</title>
        <authorList>
            <person name="Fedorova N.D."/>
            <person name="Khaldi N."/>
            <person name="Joardar V.S."/>
            <person name="Maiti R."/>
            <person name="Amedeo P."/>
            <person name="Anderson M.J."/>
            <person name="Crabtree J."/>
            <person name="Silva J.C."/>
            <person name="Badger J.H."/>
            <person name="Albarraq A."/>
            <person name="Angiuoli S."/>
            <person name="Bussey H."/>
            <person name="Bowyer P."/>
            <person name="Cotty P.J."/>
            <person name="Dyer P.S."/>
            <person name="Egan A."/>
            <person name="Galens K."/>
            <person name="Fraser-Liggett C.M."/>
            <person name="Haas B.J."/>
            <person name="Inman J.M."/>
            <person name="Kent R."/>
            <person name="Lemieux S."/>
            <person name="Malavazi I."/>
            <person name="Orvis J."/>
            <person name="Roemer T."/>
            <person name="Ronning C.M."/>
            <person name="Sundaram J.P."/>
            <person name="Sutton G."/>
            <person name="Turner G."/>
            <person name="Venter J.C."/>
            <person name="White O.R."/>
            <person name="Whitty B.R."/>
            <person name="Youngman P."/>
            <person name="Wolfe K.H."/>
            <person name="Goldman G.H."/>
            <person name="Wortman J.R."/>
            <person name="Jiang B."/>
            <person name="Denning D.W."/>
            <person name="Nierman W.C."/>
        </authorList>
    </citation>
    <scope>NUCLEOTIDE SEQUENCE [LARGE SCALE GENOMIC DNA]</scope>
    <source>
        <strain evidence="4">CBS 144.89 / FGSC A1163 / CEA10</strain>
    </source>
</reference>
<dbReference type="GO" id="GO:0045944">
    <property type="term" value="P:positive regulation of transcription by RNA polymerase II"/>
    <property type="evidence" value="ECO:0007669"/>
    <property type="project" value="TreeGrafter"/>
</dbReference>
<dbReference type="InterPro" id="IPR021858">
    <property type="entry name" value="Fun_TF"/>
</dbReference>
<dbReference type="GO" id="GO:0003700">
    <property type="term" value="F:DNA-binding transcription factor activity"/>
    <property type="evidence" value="ECO:0007669"/>
    <property type="project" value="TreeGrafter"/>
</dbReference>
<evidence type="ECO:0000313" key="3">
    <source>
        <dbReference type="EMBL" id="EDP56907.1"/>
    </source>
</evidence>
<dbReference type="PANTHER" id="PTHR37534">
    <property type="entry name" value="TRANSCRIPTIONAL ACTIVATOR PROTEIN UGA3"/>
    <property type="match status" value="1"/>
</dbReference>
<dbReference type="EMBL" id="DS499594">
    <property type="protein sequence ID" value="EDP56907.1"/>
    <property type="molecule type" value="Genomic_DNA"/>
</dbReference>
<keyword evidence="2" id="KW-0539">Nucleus</keyword>
<dbReference type="OrthoDB" id="3031538at2759"/>
<dbReference type="Pfam" id="PF11951">
    <property type="entry name" value="Fungal_trans_2"/>
    <property type="match status" value="1"/>
</dbReference>
<dbReference type="AlphaFoldDB" id="B0XP69"/>
<evidence type="ECO:0000256" key="2">
    <source>
        <dbReference type="ARBA" id="ARBA00023242"/>
    </source>
</evidence>
<dbReference type="HOGENOM" id="CLU_027436_0_0_1"/>
<keyword evidence="4" id="KW-1185">Reference proteome</keyword>
<dbReference type="Proteomes" id="UP000001699">
    <property type="component" value="Unassembled WGS sequence"/>
</dbReference>
<dbReference type="GO" id="GO:0000976">
    <property type="term" value="F:transcription cis-regulatory region binding"/>
    <property type="evidence" value="ECO:0007669"/>
    <property type="project" value="TreeGrafter"/>
</dbReference>
<protein>
    <recommendedName>
        <fullName evidence="5">C6 transcription factor</fullName>
    </recommendedName>
</protein>
<comment type="subcellular location">
    <subcellularLocation>
        <location evidence="1">Nucleus</location>
    </subcellularLocation>
</comment>
<dbReference type="GO" id="GO:0005634">
    <property type="term" value="C:nucleus"/>
    <property type="evidence" value="ECO:0007669"/>
    <property type="project" value="UniProtKB-SubCell"/>
</dbReference>
<gene>
    <name evidence="3" type="ORF">AFUB_016290</name>
</gene>
<dbReference type="PhylomeDB" id="B0XP69"/>
<evidence type="ECO:0000313" key="4">
    <source>
        <dbReference type="Proteomes" id="UP000001699"/>
    </source>
</evidence>